<dbReference type="EC" id="2.7.11.1" evidence="1"/>
<proteinExistence type="predicted"/>
<keyword evidence="6" id="KW-0067">ATP-binding</keyword>
<dbReference type="GO" id="GO:0004674">
    <property type="term" value="F:protein serine/threonine kinase activity"/>
    <property type="evidence" value="ECO:0007669"/>
    <property type="project" value="UniProtKB-KW"/>
</dbReference>
<gene>
    <name evidence="9" type="ORF">CJ030_MR3G009434</name>
</gene>
<keyword evidence="2" id="KW-0723">Serine/threonine-protein kinase</keyword>
<name>A0A6A1W8G6_9ROSI</name>
<dbReference type="InterPro" id="IPR011009">
    <property type="entry name" value="Kinase-like_dom_sf"/>
</dbReference>
<dbReference type="OrthoDB" id="676979at2759"/>
<keyword evidence="4" id="KW-0547">Nucleotide-binding</keyword>
<dbReference type="EMBL" id="RXIC02000021">
    <property type="protein sequence ID" value="KAB1220616.1"/>
    <property type="molecule type" value="Genomic_DNA"/>
</dbReference>
<dbReference type="PANTHER" id="PTHR48005">
    <property type="entry name" value="LEUCINE RICH REPEAT KINASE 2"/>
    <property type="match status" value="1"/>
</dbReference>
<evidence type="ECO:0000256" key="8">
    <source>
        <dbReference type="ARBA" id="ARBA00048679"/>
    </source>
</evidence>
<dbReference type="SUPFAM" id="SSF56112">
    <property type="entry name" value="Protein kinase-like (PK-like)"/>
    <property type="match status" value="1"/>
</dbReference>
<dbReference type="PANTHER" id="PTHR48005:SF70">
    <property type="entry name" value="MDIS1-INTERACTING RECEPTOR LIKE KINASE 2-LIKE"/>
    <property type="match status" value="1"/>
</dbReference>
<dbReference type="Gene3D" id="1.10.510.10">
    <property type="entry name" value="Transferase(Phosphotransferase) domain 1"/>
    <property type="match status" value="1"/>
</dbReference>
<evidence type="ECO:0000256" key="4">
    <source>
        <dbReference type="ARBA" id="ARBA00022741"/>
    </source>
</evidence>
<organism evidence="9 10">
    <name type="scientific">Morella rubra</name>
    <name type="common">Chinese bayberry</name>
    <dbReference type="NCBI Taxonomy" id="262757"/>
    <lineage>
        <taxon>Eukaryota</taxon>
        <taxon>Viridiplantae</taxon>
        <taxon>Streptophyta</taxon>
        <taxon>Embryophyta</taxon>
        <taxon>Tracheophyta</taxon>
        <taxon>Spermatophyta</taxon>
        <taxon>Magnoliopsida</taxon>
        <taxon>eudicotyledons</taxon>
        <taxon>Gunneridae</taxon>
        <taxon>Pentapetalae</taxon>
        <taxon>rosids</taxon>
        <taxon>fabids</taxon>
        <taxon>Fagales</taxon>
        <taxon>Myricaceae</taxon>
        <taxon>Morella</taxon>
    </lineage>
</organism>
<evidence type="ECO:0000313" key="9">
    <source>
        <dbReference type="EMBL" id="KAB1220616.1"/>
    </source>
</evidence>
<evidence type="ECO:0000256" key="1">
    <source>
        <dbReference type="ARBA" id="ARBA00012513"/>
    </source>
</evidence>
<comment type="catalytic activity">
    <reaction evidence="7">
        <text>L-threonyl-[protein] + ATP = O-phospho-L-threonyl-[protein] + ADP + H(+)</text>
        <dbReference type="Rhea" id="RHEA:46608"/>
        <dbReference type="Rhea" id="RHEA-COMP:11060"/>
        <dbReference type="Rhea" id="RHEA-COMP:11605"/>
        <dbReference type="ChEBI" id="CHEBI:15378"/>
        <dbReference type="ChEBI" id="CHEBI:30013"/>
        <dbReference type="ChEBI" id="CHEBI:30616"/>
        <dbReference type="ChEBI" id="CHEBI:61977"/>
        <dbReference type="ChEBI" id="CHEBI:456216"/>
        <dbReference type="EC" id="2.7.11.1"/>
    </reaction>
</comment>
<reference evidence="9 10" key="1">
    <citation type="journal article" date="2019" name="Plant Biotechnol. J.">
        <title>The red bayberry genome and genetic basis of sex determination.</title>
        <authorList>
            <person name="Jia H.M."/>
            <person name="Jia H.J."/>
            <person name="Cai Q.L."/>
            <person name="Wang Y."/>
            <person name="Zhao H.B."/>
            <person name="Yang W.F."/>
            <person name="Wang G.Y."/>
            <person name="Li Y.H."/>
            <person name="Zhan D.L."/>
            <person name="Shen Y.T."/>
            <person name="Niu Q.F."/>
            <person name="Chang L."/>
            <person name="Qiu J."/>
            <person name="Zhao L."/>
            <person name="Xie H.B."/>
            <person name="Fu W.Y."/>
            <person name="Jin J."/>
            <person name="Li X.W."/>
            <person name="Jiao Y."/>
            <person name="Zhou C.C."/>
            <person name="Tu T."/>
            <person name="Chai C.Y."/>
            <person name="Gao J.L."/>
            <person name="Fan L.J."/>
            <person name="van de Weg E."/>
            <person name="Wang J.Y."/>
            <person name="Gao Z.S."/>
        </authorList>
    </citation>
    <scope>NUCLEOTIDE SEQUENCE [LARGE SCALE GENOMIC DNA]</scope>
    <source>
        <tissue evidence="9">Leaves</tissue>
    </source>
</reference>
<keyword evidence="3" id="KW-0808">Transferase</keyword>
<evidence type="ECO:0000256" key="7">
    <source>
        <dbReference type="ARBA" id="ARBA00047899"/>
    </source>
</evidence>
<evidence type="ECO:0000313" key="10">
    <source>
        <dbReference type="Proteomes" id="UP000516437"/>
    </source>
</evidence>
<dbReference type="AlphaFoldDB" id="A0A6A1W8G6"/>
<evidence type="ECO:0000256" key="2">
    <source>
        <dbReference type="ARBA" id="ARBA00022527"/>
    </source>
</evidence>
<evidence type="ECO:0000256" key="6">
    <source>
        <dbReference type="ARBA" id="ARBA00022840"/>
    </source>
</evidence>
<evidence type="ECO:0000256" key="5">
    <source>
        <dbReference type="ARBA" id="ARBA00022777"/>
    </source>
</evidence>
<keyword evidence="5" id="KW-0418">Kinase</keyword>
<dbReference type="InterPro" id="IPR051420">
    <property type="entry name" value="Ser_Thr_Kinases_DiverseReg"/>
</dbReference>
<evidence type="ECO:0000256" key="3">
    <source>
        <dbReference type="ARBA" id="ARBA00022679"/>
    </source>
</evidence>
<protein>
    <recommendedName>
        <fullName evidence="1">non-specific serine/threonine protein kinase</fullName>
        <ecNumber evidence="1">2.7.11.1</ecNumber>
    </recommendedName>
</protein>
<keyword evidence="10" id="KW-1185">Reference proteome</keyword>
<sequence length="100" mass="10988">MKVSEKHDVCSFGVLALKVIQGKHPNDFITSLSSLTLANSNIELKDEMDQRLPSSTRQVKDKLVTVLKLAADCLNLCPQSRPTMHMISQVSSSAPQIVHS</sequence>
<dbReference type="GO" id="GO:0005524">
    <property type="term" value="F:ATP binding"/>
    <property type="evidence" value="ECO:0007669"/>
    <property type="project" value="UniProtKB-KW"/>
</dbReference>
<dbReference type="Proteomes" id="UP000516437">
    <property type="component" value="Chromosome 3"/>
</dbReference>
<comment type="caution">
    <text evidence="9">The sequence shown here is derived from an EMBL/GenBank/DDBJ whole genome shotgun (WGS) entry which is preliminary data.</text>
</comment>
<accession>A0A6A1W8G6</accession>
<comment type="catalytic activity">
    <reaction evidence="8">
        <text>L-seryl-[protein] + ATP = O-phospho-L-seryl-[protein] + ADP + H(+)</text>
        <dbReference type="Rhea" id="RHEA:17989"/>
        <dbReference type="Rhea" id="RHEA-COMP:9863"/>
        <dbReference type="Rhea" id="RHEA-COMP:11604"/>
        <dbReference type="ChEBI" id="CHEBI:15378"/>
        <dbReference type="ChEBI" id="CHEBI:29999"/>
        <dbReference type="ChEBI" id="CHEBI:30616"/>
        <dbReference type="ChEBI" id="CHEBI:83421"/>
        <dbReference type="ChEBI" id="CHEBI:456216"/>
        <dbReference type="EC" id="2.7.11.1"/>
    </reaction>
</comment>